<dbReference type="PROSITE" id="PS50931">
    <property type="entry name" value="HTH_LYSR"/>
    <property type="match status" value="1"/>
</dbReference>
<evidence type="ECO:0000256" key="3">
    <source>
        <dbReference type="ARBA" id="ARBA00023125"/>
    </source>
</evidence>
<accession>A0ABU0IZ98</accession>
<comment type="caution">
    <text evidence="7">The sequence shown here is derived from an EMBL/GenBank/DDBJ whole genome shotgun (WGS) entry which is preliminary data.</text>
</comment>
<dbReference type="RefSeq" id="WP_307266798.1">
    <property type="nucleotide sequence ID" value="NZ_JAUSVX010000001.1"/>
</dbReference>
<evidence type="ECO:0000256" key="5">
    <source>
        <dbReference type="SAM" id="Coils"/>
    </source>
</evidence>
<protein>
    <submittedName>
        <fullName evidence="7">DNA-binding transcriptional LysR family regulator</fullName>
    </submittedName>
</protein>
<proteinExistence type="inferred from homology"/>
<evidence type="ECO:0000259" key="6">
    <source>
        <dbReference type="PROSITE" id="PS50931"/>
    </source>
</evidence>
<keyword evidence="2" id="KW-0805">Transcription regulation</keyword>
<dbReference type="Pfam" id="PF03466">
    <property type="entry name" value="LysR_substrate"/>
    <property type="match status" value="1"/>
</dbReference>
<organism evidence="7 8">
    <name type="scientific">Labrys wisconsinensis</name>
    <dbReference type="NCBI Taxonomy" id="425677"/>
    <lineage>
        <taxon>Bacteria</taxon>
        <taxon>Pseudomonadati</taxon>
        <taxon>Pseudomonadota</taxon>
        <taxon>Alphaproteobacteria</taxon>
        <taxon>Hyphomicrobiales</taxon>
        <taxon>Xanthobacteraceae</taxon>
        <taxon>Labrys</taxon>
    </lineage>
</organism>
<evidence type="ECO:0000256" key="4">
    <source>
        <dbReference type="ARBA" id="ARBA00023163"/>
    </source>
</evidence>
<reference evidence="7 8" key="1">
    <citation type="submission" date="2023-07" db="EMBL/GenBank/DDBJ databases">
        <title>Genomic Encyclopedia of Type Strains, Phase IV (KMG-IV): sequencing the most valuable type-strain genomes for metagenomic binning, comparative biology and taxonomic classification.</title>
        <authorList>
            <person name="Goeker M."/>
        </authorList>
    </citation>
    <scope>NUCLEOTIDE SEQUENCE [LARGE SCALE GENOMIC DNA]</scope>
    <source>
        <strain evidence="7 8">DSM 19619</strain>
    </source>
</reference>
<sequence>MLTLRQIEVVRAVMLSGSIAGAARLLNVAQPGVSRTMKHIEATIGIRLFARRGGRHVPAVEARDVFEQLQAVNEKIENLNAAIRQLHAGADVELRIGSVPSIANVMVPRAIEKLRRRFPGLRVTIDVLKIEEAIDHLLLGRGEVVLMSQRYTNASIVFDDLARGRLVCIVAPTHPLAGMAVIAARDLAPYPLIGIDPRDPYGRIMTDLFERDGLAYTITIRARFGTTVCALVKQNLGVALIDAFTVADSPASDLVVIPLAEPTDFPTFVAHRADTSLSSFATAFVGFVRQAMEEAMEQGGSGRARR</sequence>
<keyword evidence="8" id="KW-1185">Reference proteome</keyword>
<dbReference type="PRINTS" id="PR00039">
    <property type="entry name" value="HTHLYSR"/>
</dbReference>
<feature type="coiled-coil region" evidence="5">
    <location>
        <begin position="59"/>
        <end position="89"/>
    </location>
</feature>
<name>A0ABU0IZ98_9HYPH</name>
<evidence type="ECO:0000313" key="8">
    <source>
        <dbReference type="Proteomes" id="UP001242480"/>
    </source>
</evidence>
<keyword evidence="4" id="KW-0804">Transcription</keyword>
<dbReference type="InterPro" id="IPR036390">
    <property type="entry name" value="WH_DNA-bd_sf"/>
</dbReference>
<keyword evidence="5" id="KW-0175">Coiled coil</keyword>
<dbReference type="SUPFAM" id="SSF53850">
    <property type="entry name" value="Periplasmic binding protein-like II"/>
    <property type="match status" value="1"/>
</dbReference>
<dbReference type="Proteomes" id="UP001242480">
    <property type="component" value="Unassembled WGS sequence"/>
</dbReference>
<feature type="domain" description="HTH lysR-type" evidence="6">
    <location>
        <begin position="2"/>
        <end position="59"/>
    </location>
</feature>
<dbReference type="InterPro" id="IPR000847">
    <property type="entry name" value="LysR_HTH_N"/>
</dbReference>
<evidence type="ECO:0000313" key="7">
    <source>
        <dbReference type="EMBL" id="MDQ0467336.1"/>
    </source>
</evidence>
<dbReference type="Pfam" id="PF00126">
    <property type="entry name" value="HTH_1"/>
    <property type="match status" value="1"/>
</dbReference>
<keyword evidence="3 7" id="KW-0238">DNA-binding</keyword>
<dbReference type="InterPro" id="IPR036388">
    <property type="entry name" value="WH-like_DNA-bd_sf"/>
</dbReference>
<evidence type="ECO:0000256" key="1">
    <source>
        <dbReference type="ARBA" id="ARBA00009437"/>
    </source>
</evidence>
<dbReference type="PANTHER" id="PTHR30427">
    <property type="entry name" value="TRANSCRIPTIONAL ACTIVATOR PROTEIN LYSR"/>
    <property type="match status" value="1"/>
</dbReference>
<dbReference type="SUPFAM" id="SSF46785">
    <property type="entry name" value="Winged helix' DNA-binding domain"/>
    <property type="match status" value="1"/>
</dbReference>
<dbReference type="InterPro" id="IPR005119">
    <property type="entry name" value="LysR_subst-bd"/>
</dbReference>
<dbReference type="GO" id="GO:0003677">
    <property type="term" value="F:DNA binding"/>
    <property type="evidence" value="ECO:0007669"/>
    <property type="project" value="UniProtKB-KW"/>
</dbReference>
<evidence type="ECO:0000256" key="2">
    <source>
        <dbReference type="ARBA" id="ARBA00023015"/>
    </source>
</evidence>
<dbReference type="Gene3D" id="3.40.190.290">
    <property type="match status" value="1"/>
</dbReference>
<comment type="similarity">
    <text evidence="1">Belongs to the LysR transcriptional regulatory family.</text>
</comment>
<dbReference type="Gene3D" id="1.10.10.10">
    <property type="entry name" value="Winged helix-like DNA-binding domain superfamily/Winged helix DNA-binding domain"/>
    <property type="match status" value="1"/>
</dbReference>
<dbReference type="PANTHER" id="PTHR30427:SF1">
    <property type="entry name" value="TRANSCRIPTIONAL ACTIVATOR PROTEIN LYSR"/>
    <property type="match status" value="1"/>
</dbReference>
<gene>
    <name evidence="7" type="ORF">QO011_000331</name>
</gene>
<dbReference type="EMBL" id="JAUSVX010000001">
    <property type="protein sequence ID" value="MDQ0467336.1"/>
    <property type="molecule type" value="Genomic_DNA"/>
</dbReference>